<feature type="region of interest" description="Disordered" evidence="4">
    <location>
        <begin position="94"/>
        <end position="113"/>
    </location>
</feature>
<dbReference type="GO" id="GO:0016020">
    <property type="term" value="C:membrane"/>
    <property type="evidence" value="ECO:0007669"/>
    <property type="project" value="GOC"/>
</dbReference>
<evidence type="ECO:0000256" key="5">
    <source>
        <dbReference type="SAM" id="SignalP"/>
    </source>
</evidence>
<comment type="caution">
    <text evidence="7">The sequence shown here is derived from an EMBL/GenBank/DDBJ whole genome shotgun (WGS) entry which is preliminary data.</text>
</comment>
<feature type="signal peptide" evidence="5">
    <location>
        <begin position="1"/>
        <end position="20"/>
    </location>
</feature>
<dbReference type="GO" id="GO:0006680">
    <property type="term" value="P:glucosylceramide catabolic process"/>
    <property type="evidence" value="ECO:0007669"/>
    <property type="project" value="TreeGrafter"/>
</dbReference>
<dbReference type="GO" id="GO:0004348">
    <property type="term" value="F:glucosylceramidase activity"/>
    <property type="evidence" value="ECO:0007669"/>
    <property type="project" value="InterPro"/>
</dbReference>
<sequence>MHLLTTISLITLGSLSAALAGETNTKTTTTTTLKITPSIKYQPISGFGFSEAFQRAHALTSLPPSFQSSILDLLFHPQKGAGFTILRLGLGSSPDSRGDHMNSPQPAPDKPFAWDGDDSGQVWVAREAMRRYGVDTFIADAWSAPGYMKTNGRDDLGGWLCGVRGTTETKCNGTSFVEEYAEYLARYVRAWVVEGGIPVRYVGFLNEPNLNKTYATMQSDGYQAADIAFALAPKLKEAGLADKVGISCCEGQGWSYSRDLLAEMQDAGAEGLLELVTTHTYKGTPAKPDRPLNTTLPVWVTEISPIMDRLGMTQTWYRNHSENEGLLHAINIHEALTTGNVSAYVYWIGVGQSKGEAPYIWAPPANGTAAADMWHSSNNGGNGTATGAPPYTIGSTYWGSAHFSRFVRPGATRVDVAQTGTDNVTGVLASAYRNLRAGIVAQVINNGDEKVSATLVLSDDYISPGNDCRLEVWVSDNERKLMLVQDGRVHLGESAVVREQELSPRSLTTFNLTCL</sequence>
<dbReference type="AlphaFoldDB" id="A0AAJ0B8J8"/>
<accession>A0AAJ0B8J8</accession>
<evidence type="ECO:0000313" key="7">
    <source>
        <dbReference type="EMBL" id="KAK1753205.1"/>
    </source>
</evidence>
<gene>
    <name evidence="7" type="ORF">QBC47DRAFT_304163</name>
</gene>
<evidence type="ECO:0000256" key="4">
    <source>
        <dbReference type="SAM" id="MobiDB-lite"/>
    </source>
</evidence>
<evidence type="ECO:0000256" key="3">
    <source>
        <dbReference type="ARBA" id="ARBA00022801"/>
    </source>
</evidence>
<comment type="similarity">
    <text evidence="1">Belongs to the glycosyl hydrolase 30 family.</text>
</comment>
<dbReference type="InterPro" id="IPR013780">
    <property type="entry name" value="Glyco_hydro_b"/>
</dbReference>
<protein>
    <submittedName>
        <fullName evidence="7">Glycoside hydrolase family 30 protein</fullName>
    </submittedName>
</protein>
<feature type="domain" description="Glycosyl hydrolase family 59 catalytic" evidence="6">
    <location>
        <begin position="57"/>
        <end position="351"/>
    </location>
</feature>
<dbReference type="InterPro" id="IPR049161">
    <property type="entry name" value="GH59_cat"/>
</dbReference>
<name>A0AAJ0B8J8_9PEZI</name>
<reference evidence="7" key="1">
    <citation type="submission" date="2023-06" db="EMBL/GenBank/DDBJ databases">
        <title>Genome-scale phylogeny and comparative genomics of the fungal order Sordariales.</title>
        <authorList>
            <consortium name="Lawrence Berkeley National Laboratory"/>
            <person name="Hensen N."/>
            <person name="Bonometti L."/>
            <person name="Westerberg I."/>
            <person name="Brannstrom I.O."/>
            <person name="Guillou S."/>
            <person name="Cros-Aarteil S."/>
            <person name="Calhoun S."/>
            <person name="Haridas S."/>
            <person name="Kuo A."/>
            <person name="Mondo S."/>
            <person name="Pangilinan J."/>
            <person name="Riley R."/>
            <person name="Labutti K."/>
            <person name="Andreopoulos B."/>
            <person name="Lipzen A."/>
            <person name="Chen C."/>
            <person name="Yanf M."/>
            <person name="Daum C."/>
            <person name="Ng V."/>
            <person name="Clum A."/>
            <person name="Steindorff A."/>
            <person name="Ohm R."/>
            <person name="Martin F."/>
            <person name="Silar P."/>
            <person name="Natvig D."/>
            <person name="Lalanne C."/>
            <person name="Gautier V."/>
            <person name="Ament-Velasquez S.L."/>
            <person name="Kruys A."/>
            <person name="Hutchinson M.I."/>
            <person name="Powell A.J."/>
            <person name="Barry K."/>
            <person name="Miller A.N."/>
            <person name="Grigoriev I.V."/>
            <person name="Debuchy R."/>
            <person name="Gladieux P."/>
            <person name="Thoren M.H."/>
            <person name="Johannesson H."/>
        </authorList>
    </citation>
    <scope>NUCLEOTIDE SEQUENCE</scope>
    <source>
        <strain evidence="7">PSN4</strain>
    </source>
</reference>
<dbReference type="Pfam" id="PF02057">
    <property type="entry name" value="Glyco_hydro_59"/>
    <property type="match status" value="1"/>
</dbReference>
<evidence type="ECO:0000259" key="6">
    <source>
        <dbReference type="Pfam" id="PF02057"/>
    </source>
</evidence>
<keyword evidence="8" id="KW-1185">Reference proteome</keyword>
<keyword evidence="3 7" id="KW-0378">Hydrolase</keyword>
<dbReference type="Gene3D" id="3.20.20.80">
    <property type="entry name" value="Glycosidases"/>
    <property type="match status" value="1"/>
</dbReference>
<dbReference type="PANTHER" id="PTHR11069">
    <property type="entry name" value="GLUCOSYLCERAMIDASE"/>
    <property type="match status" value="1"/>
</dbReference>
<proteinExistence type="inferred from homology"/>
<dbReference type="SUPFAM" id="SSF51445">
    <property type="entry name" value="(Trans)glycosidases"/>
    <property type="match status" value="1"/>
</dbReference>
<dbReference type="InterPro" id="IPR017853">
    <property type="entry name" value="GH"/>
</dbReference>
<dbReference type="InterPro" id="IPR001139">
    <property type="entry name" value="Glyco_hydro_30"/>
</dbReference>
<evidence type="ECO:0000313" key="8">
    <source>
        <dbReference type="Proteomes" id="UP001239445"/>
    </source>
</evidence>
<organism evidence="7 8">
    <name type="scientific">Echria macrotheca</name>
    <dbReference type="NCBI Taxonomy" id="438768"/>
    <lineage>
        <taxon>Eukaryota</taxon>
        <taxon>Fungi</taxon>
        <taxon>Dikarya</taxon>
        <taxon>Ascomycota</taxon>
        <taxon>Pezizomycotina</taxon>
        <taxon>Sordariomycetes</taxon>
        <taxon>Sordariomycetidae</taxon>
        <taxon>Sordariales</taxon>
        <taxon>Schizotheciaceae</taxon>
        <taxon>Echria</taxon>
    </lineage>
</organism>
<dbReference type="Gene3D" id="2.60.40.1180">
    <property type="entry name" value="Golgi alpha-mannosidase II"/>
    <property type="match status" value="1"/>
</dbReference>
<feature type="chain" id="PRO_5042528567" evidence="5">
    <location>
        <begin position="21"/>
        <end position="515"/>
    </location>
</feature>
<evidence type="ECO:0000256" key="1">
    <source>
        <dbReference type="ARBA" id="ARBA00005382"/>
    </source>
</evidence>
<dbReference type="Proteomes" id="UP001239445">
    <property type="component" value="Unassembled WGS sequence"/>
</dbReference>
<dbReference type="PANTHER" id="PTHR11069:SF23">
    <property type="entry name" value="LYSOSOMAL ACID GLUCOSYLCERAMIDASE"/>
    <property type="match status" value="1"/>
</dbReference>
<evidence type="ECO:0000256" key="2">
    <source>
        <dbReference type="ARBA" id="ARBA00022729"/>
    </source>
</evidence>
<keyword evidence="2 5" id="KW-0732">Signal</keyword>
<dbReference type="EMBL" id="MU839838">
    <property type="protein sequence ID" value="KAK1753205.1"/>
    <property type="molecule type" value="Genomic_DNA"/>
</dbReference>